<dbReference type="InterPro" id="IPR037185">
    <property type="entry name" value="EmrE-like"/>
</dbReference>
<dbReference type="GeneID" id="98062923"/>
<evidence type="ECO:0000256" key="3">
    <source>
        <dbReference type="ARBA" id="ARBA00022475"/>
    </source>
</evidence>
<name>A0A2K9P346_9FIRM</name>
<evidence type="ECO:0000256" key="4">
    <source>
        <dbReference type="ARBA" id="ARBA00022692"/>
    </source>
</evidence>
<dbReference type="AlphaFoldDB" id="A0A2K9P346"/>
<evidence type="ECO:0000256" key="7">
    <source>
        <dbReference type="SAM" id="Phobius"/>
    </source>
</evidence>
<keyword evidence="4 7" id="KW-0812">Transmembrane</keyword>
<feature type="transmembrane region" description="Helical" evidence="7">
    <location>
        <begin position="78"/>
        <end position="98"/>
    </location>
</feature>
<gene>
    <name evidence="9" type="ORF">B9O19_01532</name>
</gene>
<evidence type="ECO:0000313" key="10">
    <source>
        <dbReference type="Proteomes" id="UP000235589"/>
    </source>
</evidence>
<accession>A0A2K9P346</accession>
<keyword evidence="10" id="KW-1185">Reference proteome</keyword>
<dbReference type="RefSeq" id="WP_102365875.1">
    <property type="nucleotide sequence ID" value="NZ_CP020991.1"/>
</dbReference>
<evidence type="ECO:0000256" key="1">
    <source>
        <dbReference type="ARBA" id="ARBA00004651"/>
    </source>
</evidence>
<dbReference type="Pfam" id="PF00892">
    <property type="entry name" value="EamA"/>
    <property type="match status" value="2"/>
</dbReference>
<feature type="transmembrane region" description="Helical" evidence="7">
    <location>
        <begin position="137"/>
        <end position="157"/>
    </location>
</feature>
<evidence type="ECO:0000313" key="9">
    <source>
        <dbReference type="EMBL" id="AUO19692.1"/>
    </source>
</evidence>
<dbReference type="EMBL" id="CP020991">
    <property type="protein sequence ID" value="AUO19692.1"/>
    <property type="molecule type" value="Genomic_DNA"/>
</dbReference>
<feature type="transmembrane region" description="Helical" evidence="7">
    <location>
        <begin position="224"/>
        <end position="243"/>
    </location>
</feature>
<evidence type="ECO:0000259" key="8">
    <source>
        <dbReference type="Pfam" id="PF00892"/>
    </source>
</evidence>
<sequence>MKNKLTSTYTICFGAMLSCLLWGSAAPCIKIGYSLFEISGTASQLLFAGIRFIIAGILTILFGSILSRKILIPQKSSIPDVFKLAMVQTVLQYIFYYIGLANTSGVNASIINASNVFVSLLFSCLLFKFEKLTTRKIFGSVIGFLGVILINISGAAINGNFSFAGEGAIFMSCLSYGLSSCLIKRYSQRENPVTLSGYQFFTGGIVLTIIGFLCGGRITHVSTQAVMLLIYLALVSSIAYTLWGILLKYNPVGKVAVFGFMNPIFGVILSAWLLGEQNQAFSIIGVVSLLLTCIGIYIVNSNSKIKNLS</sequence>
<keyword evidence="5 7" id="KW-1133">Transmembrane helix</keyword>
<reference evidence="9 10" key="1">
    <citation type="submission" date="2017-04" db="EMBL/GenBank/DDBJ databases">
        <title>Monoglobus pectinilyticus 14 draft genome.</title>
        <authorList>
            <person name="Kim C."/>
            <person name="Rosendale D.I."/>
            <person name="Kelly W.J."/>
            <person name="Tannock G.W."/>
            <person name="Patchett M.L."/>
            <person name="Jordens J.Z."/>
        </authorList>
    </citation>
    <scope>NUCLEOTIDE SEQUENCE [LARGE SCALE GENOMIC DNA]</scope>
    <source>
        <strain evidence="9 10">14</strain>
    </source>
</reference>
<dbReference type="InterPro" id="IPR000620">
    <property type="entry name" value="EamA_dom"/>
</dbReference>
<keyword evidence="6 7" id="KW-0472">Membrane</keyword>
<feature type="domain" description="EamA" evidence="8">
    <location>
        <begin position="12"/>
        <end position="151"/>
    </location>
</feature>
<organism evidence="9 10">
    <name type="scientific">Monoglobus pectinilyticus</name>
    <dbReference type="NCBI Taxonomy" id="1981510"/>
    <lineage>
        <taxon>Bacteria</taxon>
        <taxon>Bacillati</taxon>
        <taxon>Bacillota</taxon>
        <taxon>Clostridia</taxon>
        <taxon>Monoglobales</taxon>
        <taxon>Monoglobaceae</taxon>
        <taxon>Monoglobus</taxon>
    </lineage>
</organism>
<dbReference type="PANTHER" id="PTHR32322">
    <property type="entry name" value="INNER MEMBRANE TRANSPORTER"/>
    <property type="match status" value="1"/>
</dbReference>
<feature type="transmembrane region" description="Helical" evidence="7">
    <location>
        <begin position="195"/>
        <end position="218"/>
    </location>
</feature>
<comment type="similarity">
    <text evidence="2">Belongs to the EamA transporter family.</text>
</comment>
<dbReference type="PROSITE" id="PS51257">
    <property type="entry name" value="PROKAR_LIPOPROTEIN"/>
    <property type="match status" value="1"/>
</dbReference>
<feature type="domain" description="EamA" evidence="8">
    <location>
        <begin position="165"/>
        <end position="297"/>
    </location>
</feature>
<evidence type="ECO:0000256" key="2">
    <source>
        <dbReference type="ARBA" id="ARBA00007362"/>
    </source>
</evidence>
<evidence type="ECO:0000256" key="5">
    <source>
        <dbReference type="ARBA" id="ARBA00022989"/>
    </source>
</evidence>
<dbReference type="Proteomes" id="UP000235589">
    <property type="component" value="Chromosome"/>
</dbReference>
<feature type="transmembrane region" description="Helical" evidence="7">
    <location>
        <begin position="280"/>
        <end position="299"/>
    </location>
</feature>
<dbReference type="OrthoDB" id="3190463at2"/>
<feature type="transmembrane region" description="Helical" evidence="7">
    <location>
        <begin position="163"/>
        <end position="183"/>
    </location>
</feature>
<dbReference type="KEGG" id="mpec:B9O19_01532"/>
<dbReference type="PANTHER" id="PTHR32322:SF18">
    <property type="entry name" value="S-ADENOSYLMETHIONINE_S-ADENOSYLHOMOCYSTEINE TRANSPORTER"/>
    <property type="match status" value="1"/>
</dbReference>
<keyword evidence="3" id="KW-1003">Cell membrane</keyword>
<dbReference type="SUPFAM" id="SSF103481">
    <property type="entry name" value="Multidrug resistance efflux transporter EmrE"/>
    <property type="match status" value="2"/>
</dbReference>
<protein>
    <submittedName>
        <fullName evidence="9">EamA-like transporter family</fullName>
    </submittedName>
</protein>
<comment type="subcellular location">
    <subcellularLocation>
        <location evidence="1">Cell membrane</location>
        <topology evidence="1">Multi-pass membrane protein</topology>
    </subcellularLocation>
</comment>
<feature type="transmembrane region" description="Helical" evidence="7">
    <location>
        <begin position="41"/>
        <end position="66"/>
    </location>
</feature>
<evidence type="ECO:0000256" key="6">
    <source>
        <dbReference type="ARBA" id="ARBA00023136"/>
    </source>
</evidence>
<proteinExistence type="inferred from homology"/>
<feature type="transmembrane region" description="Helical" evidence="7">
    <location>
        <begin position="110"/>
        <end position="130"/>
    </location>
</feature>
<dbReference type="GO" id="GO:0005886">
    <property type="term" value="C:plasma membrane"/>
    <property type="evidence" value="ECO:0007669"/>
    <property type="project" value="UniProtKB-SubCell"/>
</dbReference>
<feature type="transmembrane region" description="Helical" evidence="7">
    <location>
        <begin position="255"/>
        <end position="274"/>
    </location>
</feature>
<dbReference type="InterPro" id="IPR050638">
    <property type="entry name" value="AA-Vitamin_Transporters"/>
</dbReference>